<feature type="region of interest" description="Disordered" evidence="1">
    <location>
        <begin position="39"/>
        <end position="80"/>
    </location>
</feature>
<keyword evidence="2" id="KW-0472">Membrane</keyword>
<keyword evidence="2" id="KW-1133">Transmembrane helix</keyword>
<accession>A0A1G2HN65</accession>
<dbReference type="STRING" id="1802200.A2812_02225"/>
<gene>
    <name evidence="3" type="ORF">A2812_02225</name>
</gene>
<feature type="transmembrane region" description="Helical" evidence="2">
    <location>
        <begin position="9"/>
        <end position="31"/>
    </location>
</feature>
<evidence type="ECO:0000256" key="1">
    <source>
        <dbReference type="SAM" id="MobiDB-lite"/>
    </source>
</evidence>
<dbReference type="EMBL" id="MHOM01000028">
    <property type="protein sequence ID" value="OGZ63974.1"/>
    <property type="molecule type" value="Genomic_DNA"/>
</dbReference>
<protein>
    <submittedName>
        <fullName evidence="3">Uncharacterized protein</fullName>
    </submittedName>
</protein>
<evidence type="ECO:0000256" key="2">
    <source>
        <dbReference type="SAM" id="Phobius"/>
    </source>
</evidence>
<keyword evidence="2" id="KW-0812">Transmembrane</keyword>
<dbReference type="Proteomes" id="UP000177190">
    <property type="component" value="Unassembled WGS sequence"/>
</dbReference>
<organism evidence="3 4">
    <name type="scientific">Candidatus Staskawiczbacteria bacterium RIFCSPHIGHO2_01_FULL_36_16</name>
    <dbReference type="NCBI Taxonomy" id="1802200"/>
    <lineage>
        <taxon>Bacteria</taxon>
        <taxon>Candidatus Staskawicziibacteriota</taxon>
    </lineage>
</organism>
<dbReference type="AlphaFoldDB" id="A0A1G2HN65"/>
<evidence type="ECO:0000313" key="4">
    <source>
        <dbReference type="Proteomes" id="UP000177190"/>
    </source>
</evidence>
<name>A0A1G2HN65_9BACT</name>
<comment type="caution">
    <text evidence="3">The sequence shown here is derived from an EMBL/GenBank/DDBJ whole genome shotgun (WGS) entry which is preliminary data.</text>
</comment>
<evidence type="ECO:0000313" key="3">
    <source>
        <dbReference type="EMBL" id="OGZ63974.1"/>
    </source>
</evidence>
<feature type="compositionally biased region" description="Low complexity" evidence="1">
    <location>
        <begin position="45"/>
        <end position="54"/>
    </location>
</feature>
<sequence length="126" mass="13638">MFTKIDKKILITSVIIFVIILSAAFLFYKYIGSVGTEIENTAGGSNTETQTEQQSSDEENITDSAPQVEIQAEPITGDSNSQGFSICLDECGDGICLETDPDCGKDKNNLTCICPETPQECPQDCN</sequence>
<proteinExistence type="predicted"/>
<reference evidence="3 4" key="1">
    <citation type="journal article" date="2016" name="Nat. Commun.">
        <title>Thousands of microbial genomes shed light on interconnected biogeochemical processes in an aquifer system.</title>
        <authorList>
            <person name="Anantharaman K."/>
            <person name="Brown C.T."/>
            <person name="Hug L.A."/>
            <person name="Sharon I."/>
            <person name="Castelle C.J."/>
            <person name="Probst A.J."/>
            <person name="Thomas B.C."/>
            <person name="Singh A."/>
            <person name="Wilkins M.J."/>
            <person name="Karaoz U."/>
            <person name="Brodie E.L."/>
            <person name="Williams K.H."/>
            <person name="Hubbard S.S."/>
            <person name="Banfield J.F."/>
        </authorList>
    </citation>
    <scope>NUCLEOTIDE SEQUENCE [LARGE SCALE GENOMIC DNA]</scope>
</reference>